<evidence type="ECO:0000256" key="2">
    <source>
        <dbReference type="ARBA" id="ARBA00022676"/>
    </source>
</evidence>
<evidence type="ECO:0000313" key="9">
    <source>
        <dbReference type="EMBL" id="TBW51902.1"/>
    </source>
</evidence>
<reference evidence="9 10" key="1">
    <citation type="submission" date="2019-02" db="EMBL/GenBank/DDBJ databases">
        <title>Marinobacter halodurans sp. nov., a marine bacterium isolated from sea tidal flat.</title>
        <authorList>
            <person name="Yoo Y."/>
            <person name="Lee D.W."/>
            <person name="Kim B.S."/>
            <person name="Kim J.-J."/>
        </authorList>
    </citation>
    <scope>NUCLEOTIDE SEQUENCE [LARGE SCALE GENOMIC DNA]</scope>
    <source>
        <strain evidence="9 10">YJ-S3-2</strain>
    </source>
</reference>
<evidence type="ECO:0000259" key="8">
    <source>
        <dbReference type="Pfam" id="PF00535"/>
    </source>
</evidence>
<comment type="caution">
    <text evidence="9">The sequence shown here is derived from an EMBL/GenBank/DDBJ whole genome shotgun (WGS) entry which is preliminary data.</text>
</comment>
<keyword evidence="1" id="KW-1003">Cell membrane</keyword>
<keyword evidence="6" id="KW-1133">Transmembrane helix</keyword>
<dbReference type="EMBL" id="SJDL01000029">
    <property type="protein sequence ID" value="TBW51902.1"/>
    <property type="molecule type" value="Genomic_DNA"/>
</dbReference>
<evidence type="ECO:0000313" key="10">
    <source>
        <dbReference type="Proteomes" id="UP000313645"/>
    </source>
</evidence>
<evidence type="ECO:0000256" key="1">
    <source>
        <dbReference type="ARBA" id="ARBA00022475"/>
    </source>
</evidence>
<dbReference type="Pfam" id="PF00535">
    <property type="entry name" value="Glycos_transf_2"/>
    <property type="match status" value="1"/>
</dbReference>
<feature type="domain" description="Glycosyltransferase 2-like" evidence="8">
    <location>
        <begin position="27"/>
        <end position="188"/>
    </location>
</feature>
<keyword evidence="3" id="KW-0808">Transferase</keyword>
<evidence type="ECO:0000256" key="6">
    <source>
        <dbReference type="ARBA" id="ARBA00022989"/>
    </source>
</evidence>
<dbReference type="SUPFAM" id="SSF53448">
    <property type="entry name" value="Nucleotide-diphospho-sugar transferases"/>
    <property type="match status" value="1"/>
</dbReference>
<keyword evidence="10" id="KW-1185">Reference proteome</keyword>
<evidence type="ECO:0000256" key="7">
    <source>
        <dbReference type="ARBA" id="ARBA00023136"/>
    </source>
</evidence>
<evidence type="ECO:0000256" key="4">
    <source>
        <dbReference type="ARBA" id="ARBA00022692"/>
    </source>
</evidence>
<organism evidence="9 10">
    <name type="scientific">Marinobacter halodurans</name>
    <dbReference type="NCBI Taxonomy" id="2528979"/>
    <lineage>
        <taxon>Bacteria</taxon>
        <taxon>Pseudomonadati</taxon>
        <taxon>Pseudomonadota</taxon>
        <taxon>Gammaproteobacteria</taxon>
        <taxon>Pseudomonadales</taxon>
        <taxon>Marinobacteraceae</taxon>
        <taxon>Marinobacter</taxon>
    </lineage>
</organism>
<accession>A0ABY1ZJT7</accession>
<keyword evidence="7" id="KW-0472">Membrane</keyword>
<dbReference type="Proteomes" id="UP000313645">
    <property type="component" value="Unassembled WGS sequence"/>
</dbReference>
<keyword evidence="2" id="KW-0328">Glycosyltransferase</keyword>
<dbReference type="CDD" id="cd04187">
    <property type="entry name" value="DPM1_like_bac"/>
    <property type="match status" value="1"/>
</dbReference>
<keyword evidence="4" id="KW-0812">Transmembrane</keyword>
<dbReference type="Gene3D" id="3.90.550.10">
    <property type="entry name" value="Spore Coat Polysaccharide Biosynthesis Protein SpsA, Chain A"/>
    <property type="match status" value="1"/>
</dbReference>
<gene>
    <name evidence="9" type="ORF">EZI54_16845</name>
</gene>
<dbReference type="PANTHER" id="PTHR48090">
    <property type="entry name" value="UNDECAPRENYL-PHOSPHATE 4-DEOXY-4-FORMAMIDO-L-ARABINOSE TRANSFERASE-RELATED"/>
    <property type="match status" value="1"/>
</dbReference>
<dbReference type="PANTHER" id="PTHR48090:SF3">
    <property type="entry name" value="UNDECAPRENYL-PHOSPHATE 4-DEOXY-4-FORMAMIDO-L-ARABINOSE TRANSFERASE"/>
    <property type="match status" value="1"/>
</dbReference>
<evidence type="ECO:0000256" key="3">
    <source>
        <dbReference type="ARBA" id="ARBA00022679"/>
    </source>
</evidence>
<sequence>MWTGLLPPSRNHWKSHVDQQNKIEKVSVVIPVYNEEASLPELISRTTAACQSLGIDYEVILIDDGSQDRSMALMLEASEATDSHVVSVILNRNYGQHSAIMAGFNEATGDLVVTLDADLQNPPEEIPRLVETADQGYDVVGTVRQQRQDTLFRRLSSKIINASVKRATGVSMTDYGCMLRAYRRPIIDAMLVYFNKSSSYY</sequence>
<dbReference type="InterPro" id="IPR001173">
    <property type="entry name" value="Glyco_trans_2-like"/>
</dbReference>
<proteinExistence type="predicted"/>
<evidence type="ECO:0000256" key="5">
    <source>
        <dbReference type="ARBA" id="ARBA00022985"/>
    </source>
</evidence>
<keyword evidence="5" id="KW-0448">Lipopolysaccharide biosynthesis</keyword>
<dbReference type="InterPro" id="IPR050256">
    <property type="entry name" value="Glycosyltransferase_2"/>
</dbReference>
<protein>
    <submittedName>
        <fullName evidence="9">Glycosyltransferase</fullName>
    </submittedName>
</protein>
<dbReference type="InterPro" id="IPR029044">
    <property type="entry name" value="Nucleotide-diphossugar_trans"/>
</dbReference>
<name>A0ABY1ZJT7_9GAMM</name>